<evidence type="ECO:0000256" key="1">
    <source>
        <dbReference type="ARBA" id="ARBA00004370"/>
    </source>
</evidence>
<name>A0A9P6NF17_9BASI</name>
<dbReference type="EMBL" id="MU167289">
    <property type="protein sequence ID" value="KAG0144748.1"/>
    <property type="molecule type" value="Genomic_DNA"/>
</dbReference>
<accession>A0A9P6NF17</accession>
<evidence type="ECO:0000256" key="3">
    <source>
        <dbReference type="ARBA" id="ARBA00022989"/>
    </source>
</evidence>
<organism evidence="5 6">
    <name type="scientific">Cronartium quercuum f. sp. fusiforme G11</name>
    <dbReference type="NCBI Taxonomy" id="708437"/>
    <lineage>
        <taxon>Eukaryota</taxon>
        <taxon>Fungi</taxon>
        <taxon>Dikarya</taxon>
        <taxon>Basidiomycota</taxon>
        <taxon>Pucciniomycotina</taxon>
        <taxon>Pucciniomycetes</taxon>
        <taxon>Pucciniales</taxon>
        <taxon>Coleosporiaceae</taxon>
        <taxon>Cronartium</taxon>
    </lineage>
</organism>
<comment type="caution">
    <text evidence="5">The sequence shown here is derived from an EMBL/GenBank/DDBJ whole genome shotgun (WGS) entry which is preliminary data.</text>
</comment>
<dbReference type="GO" id="GO:0045048">
    <property type="term" value="P:protein insertion into ER membrane"/>
    <property type="evidence" value="ECO:0007669"/>
    <property type="project" value="InterPro"/>
</dbReference>
<keyword evidence="4" id="KW-0472">Membrane</keyword>
<evidence type="ECO:0000313" key="5">
    <source>
        <dbReference type="EMBL" id="KAG0144748.1"/>
    </source>
</evidence>
<evidence type="ECO:0000256" key="2">
    <source>
        <dbReference type="ARBA" id="ARBA00022692"/>
    </source>
</evidence>
<evidence type="ECO:0000313" key="6">
    <source>
        <dbReference type="Proteomes" id="UP000886653"/>
    </source>
</evidence>
<dbReference type="OrthoDB" id="2503145at2759"/>
<dbReference type="InterPro" id="IPR005351">
    <property type="entry name" value="ASTER"/>
</dbReference>
<proteinExistence type="predicted"/>
<evidence type="ECO:0000256" key="4">
    <source>
        <dbReference type="ARBA" id="ARBA00023136"/>
    </source>
</evidence>
<dbReference type="GO" id="GO:0044183">
    <property type="term" value="F:protein folding chaperone"/>
    <property type="evidence" value="ECO:0007669"/>
    <property type="project" value="InterPro"/>
</dbReference>
<sequence length="117" mass="12936">MASSSSEKRSMISHERIVPFVWPEDVPEEFDLTGLGSMALAGISLMTKNPIFAWISLMFSVTSLINYDQDRSSSTRQASSPYQGLMFSTLALTTSYIQKLIDPTVMTPSYGNSPTKN</sequence>
<dbReference type="GO" id="GO:0005789">
    <property type="term" value="C:endoplasmic reticulum membrane"/>
    <property type="evidence" value="ECO:0007669"/>
    <property type="project" value="InterPro"/>
</dbReference>
<comment type="subcellular location">
    <subcellularLocation>
        <location evidence="1">Membrane</location>
    </subcellularLocation>
</comment>
<keyword evidence="6" id="KW-1185">Reference proteome</keyword>
<dbReference type="Proteomes" id="UP000886653">
    <property type="component" value="Unassembled WGS sequence"/>
</dbReference>
<dbReference type="AlphaFoldDB" id="A0A9P6NF17"/>
<dbReference type="Pfam" id="PF03669">
    <property type="entry name" value="ASTER"/>
    <property type="match status" value="1"/>
</dbReference>
<keyword evidence="3" id="KW-1133">Transmembrane helix</keyword>
<reference evidence="5" key="1">
    <citation type="submission" date="2013-11" db="EMBL/GenBank/DDBJ databases">
        <title>Genome sequence of the fusiform rust pathogen reveals effectors for host alternation and coevolution with pine.</title>
        <authorList>
            <consortium name="DOE Joint Genome Institute"/>
            <person name="Smith K."/>
            <person name="Pendleton A."/>
            <person name="Kubisiak T."/>
            <person name="Anderson C."/>
            <person name="Salamov A."/>
            <person name="Aerts A."/>
            <person name="Riley R."/>
            <person name="Clum A."/>
            <person name="Lindquist E."/>
            <person name="Ence D."/>
            <person name="Campbell M."/>
            <person name="Kronenberg Z."/>
            <person name="Feau N."/>
            <person name="Dhillon B."/>
            <person name="Hamelin R."/>
            <person name="Burleigh J."/>
            <person name="Smith J."/>
            <person name="Yandell M."/>
            <person name="Nelson C."/>
            <person name="Grigoriev I."/>
            <person name="Davis J."/>
        </authorList>
    </citation>
    <scope>NUCLEOTIDE SEQUENCE</scope>
    <source>
        <strain evidence="5">G11</strain>
    </source>
</reference>
<keyword evidence="2" id="KW-0812">Transmembrane</keyword>
<protein>
    <submittedName>
        <fullName evidence="5">Uncharacterized protein</fullName>
    </submittedName>
</protein>
<gene>
    <name evidence="5" type="ORF">CROQUDRAFT_659565</name>
</gene>